<dbReference type="Proteomes" id="UP000290649">
    <property type="component" value="Unassembled WGS sequence"/>
</dbReference>
<dbReference type="GO" id="GO:0043335">
    <property type="term" value="P:protein unfolding"/>
    <property type="evidence" value="ECO:0007669"/>
    <property type="project" value="TreeGrafter"/>
</dbReference>
<organism evidence="16 17">
    <name type="scientific">Anaerobacillus alkaliphilus</name>
    <dbReference type="NCBI Taxonomy" id="1548597"/>
    <lineage>
        <taxon>Bacteria</taxon>
        <taxon>Bacillati</taxon>
        <taxon>Bacillota</taxon>
        <taxon>Bacilli</taxon>
        <taxon>Bacillales</taxon>
        <taxon>Bacillaceae</taxon>
        <taxon>Anaerobacillus</taxon>
    </lineage>
</organism>
<dbReference type="InterPro" id="IPR046357">
    <property type="entry name" value="PPIase_dom_sf"/>
</dbReference>
<dbReference type="OrthoDB" id="9767721at2"/>
<dbReference type="InterPro" id="IPR001179">
    <property type="entry name" value="PPIase_FKBP_dom"/>
</dbReference>
<dbReference type="SUPFAM" id="SSF54534">
    <property type="entry name" value="FKBP-like"/>
    <property type="match status" value="1"/>
</dbReference>
<dbReference type="Pfam" id="PF05697">
    <property type="entry name" value="Trigger_N"/>
    <property type="match status" value="1"/>
</dbReference>
<evidence type="ECO:0000256" key="13">
    <source>
        <dbReference type="PROSITE-ProRule" id="PRU00277"/>
    </source>
</evidence>
<gene>
    <name evidence="12" type="primary">tig</name>
    <name evidence="16" type="ORF">DS745_19185</name>
</gene>
<comment type="function">
    <text evidence="10 12">Involved in protein export. Acts as a chaperone by maintaining the newly synthesized protein in an open conformation. Functions as a peptidyl-prolyl cis-trans isomerase.</text>
</comment>
<protein>
    <recommendedName>
        <fullName evidence="4 12">Trigger factor</fullName>
        <shortName evidence="12">TF</shortName>
        <ecNumber evidence="3 12">5.2.1.8</ecNumber>
    </recommendedName>
    <alternativeName>
        <fullName evidence="11 12">PPIase</fullName>
    </alternativeName>
</protein>
<dbReference type="InterPro" id="IPR027304">
    <property type="entry name" value="Trigger_fact/SurA_dom_sf"/>
</dbReference>
<keyword evidence="17" id="KW-1185">Reference proteome</keyword>
<proteinExistence type="inferred from homology"/>
<dbReference type="PROSITE" id="PS50059">
    <property type="entry name" value="FKBP_PPIASE"/>
    <property type="match status" value="1"/>
</dbReference>
<evidence type="ECO:0000256" key="9">
    <source>
        <dbReference type="ARBA" id="ARBA00023306"/>
    </source>
</evidence>
<dbReference type="FunFam" id="3.10.50.40:FF:000001">
    <property type="entry name" value="Trigger factor"/>
    <property type="match status" value="1"/>
</dbReference>
<sequence length="430" mass="47743">MTAKWEKLEGNQGVLTIEVEAAQVDDALNQAFKKVVGKVNVPGFRKGKIPRAMFEQRFGVESLYQDALDILLPSAYAAAITETKIEPVDRPEIDVEQMGKGQNLVFKATVTVKPELQLGEYKGLEVEELETTVTDEDVELELKRLQEKHAELTVVEDGTIENGDTAVIDFEGFVDGVAFEGGKGENYSLEIGSGSFIPGFEEQLVGVKSGESKDVEVSFPEEYHATDLAGKPAVFKVTVHDIKRKQLPNLDDEFAKDVNEEVETLDALKADIKEKMTQDKATEADHHKRDTLVEKAAENSTVDIPEAMIATEVDRMLEEFGQRLQSQGLSLDMYYQFSGQDENGMREQFKGDADKRVRINLTLEAIAEAEKLEVSDADVDAELEKMAELYQRSVDELKQILAMQGGIDALKADLKVRKAVDFLVENSKSA</sequence>
<comment type="catalytic activity">
    <reaction evidence="1 12 13">
        <text>[protein]-peptidylproline (omega=180) = [protein]-peptidylproline (omega=0)</text>
        <dbReference type="Rhea" id="RHEA:16237"/>
        <dbReference type="Rhea" id="RHEA-COMP:10747"/>
        <dbReference type="Rhea" id="RHEA-COMP:10748"/>
        <dbReference type="ChEBI" id="CHEBI:83833"/>
        <dbReference type="ChEBI" id="CHEBI:83834"/>
        <dbReference type="EC" id="5.2.1.8"/>
    </reaction>
</comment>
<dbReference type="NCBIfam" id="TIGR00115">
    <property type="entry name" value="tig"/>
    <property type="match status" value="1"/>
</dbReference>
<dbReference type="GO" id="GO:0051083">
    <property type="term" value="P:'de novo' cotranslational protein folding"/>
    <property type="evidence" value="ECO:0007669"/>
    <property type="project" value="TreeGrafter"/>
</dbReference>
<evidence type="ECO:0000256" key="10">
    <source>
        <dbReference type="ARBA" id="ARBA00024849"/>
    </source>
</evidence>
<dbReference type="GO" id="GO:0015031">
    <property type="term" value="P:protein transport"/>
    <property type="evidence" value="ECO:0007669"/>
    <property type="project" value="UniProtKB-UniRule"/>
</dbReference>
<dbReference type="InterPro" id="IPR008880">
    <property type="entry name" value="Trigger_fac_C"/>
</dbReference>
<evidence type="ECO:0000256" key="11">
    <source>
        <dbReference type="ARBA" id="ARBA00029986"/>
    </source>
</evidence>
<keyword evidence="12" id="KW-0963">Cytoplasm</keyword>
<dbReference type="GO" id="GO:0003755">
    <property type="term" value="F:peptidyl-prolyl cis-trans isomerase activity"/>
    <property type="evidence" value="ECO:0007669"/>
    <property type="project" value="UniProtKB-UniRule"/>
</dbReference>
<dbReference type="SUPFAM" id="SSF102735">
    <property type="entry name" value="Trigger factor ribosome-binding domain"/>
    <property type="match status" value="1"/>
</dbReference>
<dbReference type="InterPro" id="IPR008881">
    <property type="entry name" value="Trigger_fac_ribosome-bd_bac"/>
</dbReference>
<evidence type="ECO:0000259" key="15">
    <source>
        <dbReference type="PROSITE" id="PS50059"/>
    </source>
</evidence>
<feature type="domain" description="PPIase FKBP-type" evidence="15">
    <location>
        <begin position="163"/>
        <end position="248"/>
    </location>
</feature>
<evidence type="ECO:0000313" key="16">
    <source>
        <dbReference type="EMBL" id="RXI98451.1"/>
    </source>
</evidence>
<dbReference type="InterPro" id="IPR037041">
    <property type="entry name" value="Trigger_fac_C_sf"/>
</dbReference>
<dbReference type="RefSeq" id="WP_129079806.1">
    <property type="nucleotide sequence ID" value="NZ_QOUX01000046.1"/>
</dbReference>
<evidence type="ECO:0000256" key="5">
    <source>
        <dbReference type="ARBA" id="ARBA00022618"/>
    </source>
</evidence>
<reference evidence="16 17" key="1">
    <citation type="journal article" date="2019" name="Int. J. Syst. Evol. Microbiol.">
        <title>Anaerobacillus alkaliphilus sp. nov., a novel alkaliphilic and moderately halophilic bacterium.</title>
        <authorList>
            <person name="Borsodi A.K."/>
            <person name="Aszalos J.M."/>
            <person name="Bihari P."/>
            <person name="Nagy I."/>
            <person name="Schumann P."/>
            <person name="Sproer C."/>
            <person name="Kovacs A.L."/>
            <person name="Boka K."/>
            <person name="Dobosy P."/>
            <person name="Ovari M."/>
            <person name="Szili-Kovacs T."/>
            <person name="Toth E."/>
        </authorList>
    </citation>
    <scope>NUCLEOTIDE SEQUENCE [LARGE SCALE GENOMIC DNA]</scope>
    <source>
        <strain evidence="16 17">B16-10</strain>
    </source>
</reference>
<dbReference type="HAMAP" id="MF_00303">
    <property type="entry name" value="Trigger_factor_Tig"/>
    <property type="match status" value="1"/>
</dbReference>
<evidence type="ECO:0000256" key="4">
    <source>
        <dbReference type="ARBA" id="ARBA00016902"/>
    </source>
</evidence>
<dbReference type="PANTHER" id="PTHR30560:SF3">
    <property type="entry name" value="TRIGGER FACTOR-LIKE PROTEIN TIG, CHLOROPLASTIC"/>
    <property type="match status" value="1"/>
</dbReference>
<dbReference type="InterPro" id="IPR036611">
    <property type="entry name" value="Trigger_fac_ribosome-bd_sf"/>
</dbReference>
<evidence type="ECO:0000256" key="12">
    <source>
        <dbReference type="HAMAP-Rule" id="MF_00303"/>
    </source>
</evidence>
<dbReference type="GO" id="GO:0005737">
    <property type="term" value="C:cytoplasm"/>
    <property type="evidence" value="ECO:0007669"/>
    <property type="project" value="UniProtKB-SubCell"/>
</dbReference>
<dbReference type="PIRSF" id="PIRSF003095">
    <property type="entry name" value="Trigger_factor"/>
    <property type="match status" value="1"/>
</dbReference>
<keyword evidence="8 12" id="KW-0413">Isomerase</keyword>
<dbReference type="PANTHER" id="PTHR30560">
    <property type="entry name" value="TRIGGER FACTOR CHAPERONE AND PEPTIDYL-PROLYL CIS/TRANS ISOMERASE"/>
    <property type="match status" value="1"/>
</dbReference>
<keyword evidence="9 12" id="KW-0131">Cell cycle</keyword>
<dbReference type="Pfam" id="PF00254">
    <property type="entry name" value="FKBP_C"/>
    <property type="match status" value="1"/>
</dbReference>
<dbReference type="Gene3D" id="3.30.70.1050">
    <property type="entry name" value="Trigger factor ribosome-binding domain"/>
    <property type="match status" value="1"/>
</dbReference>
<comment type="subcellular location">
    <subcellularLocation>
        <location evidence="12">Cytoplasm</location>
    </subcellularLocation>
    <text evidence="12">About half TF is bound to the ribosome near the polypeptide exit tunnel while the other half is free in the cytoplasm.</text>
</comment>
<dbReference type="GO" id="GO:0051301">
    <property type="term" value="P:cell division"/>
    <property type="evidence" value="ECO:0007669"/>
    <property type="project" value="UniProtKB-KW"/>
</dbReference>
<evidence type="ECO:0000256" key="3">
    <source>
        <dbReference type="ARBA" id="ARBA00013194"/>
    </source>
</evidence>
<evidence type="ECO:0000256" key="2">
    <source>
        <dbReference type="ARBA" id="ARBA00005464"/>
    </source>
</evidence>
<dbReference type="InterPro" id="IPR005215">
    <property type="entry name" value="Trig_fac"/>
</dbReference>
<dbReference type="Pfam" id="PF05698">
    <property type="entry name" value="Trigger_C"/>
    <property type="match status" value="1"/>
</dbReference>
<comment type="similarity">
    <text evidence="2 12 14">Belongs to the FKBP-type PPIase family. Tig subfamily.</text>
</comment>
<dbReference type="EC" id="5.2.1.8" evidence="3 12"/>
<dbReference type="SUPFAM" id="SSF109998">
    <property type="entry name" value="Triger factor/SurA peptide-binding domain-like"/>
    <property type="match status" value="1"/>
</dbReference>
<dbReference type="GO" id="GO:0043022">
    <property type="term" value="F:ribosome binding"/>
    <property type="evidence" value="ECO:0007669"/>
    <property type="project" value="TreeGrafter"/>
</dbReference>
<name>A0A4Q0VQQ3_9BACI</name>
<dbReference type="Gene3D" id="1.10.3120.10">
    <property type="entry name" value="Trigger factor, C-terminal domain"/>
    <property type="match status" value="1"/>
</dbReference>
<dbReference type="EMBL" id="QOUX01000046">
    <property type="protein sequence ID" value="RXI98451.1"/>
    <property type="molecule type" value="Genomic_DNA"/>
</dbReference>
<comment type="caution">
    <text evidence="16">The sequence shown here is derived from an EMBL/GenBank/DDBJ whole genome shotgun (WGS) entry which is preliminary data.</text>
</comment>
<evidence type="ECO:0000256" key="8">
    <source>
        <dbReference type="ARBA" id="ARBA00023235"/>
    </source>
</evidence>
<comment type="domain">
    <text evidence="12">Consists of 3 domains; the N-terminus binds the ribosome, the middle domain has PPIase activity, while the C-terminus has intrinsic chaperone activity on its own.</text>
</comment>
<keyword evidence="6 12" id="KW-0697">Rotamase</keyword>
<dbReference type="Gene3D" id="3.10.50.40">
    <property type="match status" value="1"/>
</dbReference>
<keyword evidence="5 12" id="KW-0132">Cell division</keyword>
<evidence type="ECO:0000256" key="6">
    <source>
        <dbReference type="ARBA" id="ARBA00023110"/>
    </source>
</evidence>
<dbReference type="GO" id="GO:0044183">
    <property type="term" value="F:protein folding chaperone"/>
    <property type="evidence" value="ECO:0007669"/>
    <property type="project" value="TreeGrafter"/>
</dbReference>
<evidence type="ECO:0000256" key="7">
    <source>
        <dbReference type="ARBA" id="ARBA00023186"/>
    </source>
</evidence>
<evidence type="ECO:0000256" key="1">
    <source>
        <dbReference type="ARBA" id="ARBA00000971"/>
    </source>
</evidence>
<evidence type="ECO:0000313" key="17">
    <source>
        <dbReference type="Proteomes" id="UP000290649"/>
    </source>
</evidence>
<evidence type="ECO:0000256" key="14">
    <source>
        <dbReference type="RuleBase" id="RU003914"/>
    </source>
</evidence>
<accession>A0A4Q0VQQ3</accession>
<dbReference type="AlphaFoldDB" id="A0A4Q0VQQ3"/>
<keyword evidence="7 12" id="KW-0143">Chaperone</keyword>